<dbReference type="RefSeq" id="WP_276237351.1">
    <property type="nucleotide sequence ID" value="NZ_CP119989.1"/>
</dbReference>
<keyword evidence="3" id="KW-1185">Reference proteome</keyword>
<evidence type="ECO:0000313" key="3">
    <source>
        <dbReference type="Proteomes" id="UP001596388"/>
    </source>
</evidence>
<evidence type="ECO:0000313" key="2">
    <source>
        <dbReference type="EMBL" id="MFC7098151.1"/>
    </source>
</evidence>
<reference evidence="2 3" key="1">
    <citation type="journal article" date="2019" name="Int. J. Syst. Evol. Microbiol.">
        <title>The Global Catalogue of Microorganisms (GCM) 10K type strain sequencing project: providing services to taxonomists for standard genome sequencing and annotation.</title>
        <authorList>
            <consortium name="The Broad Institute Genomics Platform"/>
            <consortium name="The Broad Institute Genome Sequencing Center for Infectious Disease"/>
            <person name="Wu L."/>
            <person name="Ma J."/>
        </authorList>
    </citation>
    <scope>NUCLEOTIDE SEQUENCE [LARGE SCALE GENOMIC DNA]</scope>
    <source>
        <strain evidence="2 3">DT55</strain>
    </source>
</reference>
<dbReference type="GeneID" id="79270926"/>
<name>A0ABD5X0M3_9EURY</name>
<comment type="caution">
    <text evidence="2">The sequence shown here is derived from an EMBL/GenBank/DDBJ whole genome shotgun (WGS) entry which is preliminary data.</text>
</comment>
<organism evidence="2 3">
    <name type="scientific">Halobaculum marinum</name>
    <dbReference type="NCBI Taxonomy" id="3031996"/>
    <lineage>
        <taxon>Archaea</taxon>
        <taxon>Methanobacteriati</taxon>
        <taxon>Methanobacteriota</taxon>
        <taxon>Stenosarchaea group</taxon>
        <taxon>Halobacteria</taxon>
        <taxon>Halobacteriales</taxon>
        <taxon>Haloferacaceae</taxon>
        <taxon>Halobaculum</taxon>
    </lineage>
</organism>
<accession>A0ABD5X0M3</accession>
<proteinExistence type="predicted"/>
<gene>
    <name evidence="2" type="ORF">ACFQKD_12645</name>
</gene>
<feature type="region of interest" description="Disordered" evidence="1">
    <location>
        <begin position="124"/>
        <end position="156"/>
    </location>
</feature>
<protein>
    <submittedName>
        <fullName evidence="2">Uncharacterized protein</fullName>
    </submittedName>
</protein>
<sequence length="156" mass="16486">MSRPPAEGRRTDLGSTRTERTLRDVLHELPVDALVPDGWLVGTEVVQFEDRLPADGVTLRHDDYARDLVITSAGAAAGEALAVHERDRTAGDRTVVAGVATAGDDATTLRDGLRAAARAAARIEGGETADGAPLGDEPSATLTEGSGDDERRLHFY</sequence>
<dbReference type="Proteomes" id="UP001596388">
    <property type="component" value="Unassembled WGS sequence"/>
</dbReference>
<dbReference type="EMBL" id="JBHTAG010000003">
    <property type="protein sequence ID" value="MFC7098151.1"/>
    <property type="molecule type" value="Genomic_DNA"/>
</dbReference>
<evidence type="ECO:0000256" key="1">
    <source>
        <dbReference type="SAM" id="MobiDB-lite"/>
    </source>
</evidence>
<dbReference type="AlphaFoldDB" id="A0ABD5X0M3"/>